<dbReference type="InterPro" id="IPR011051">
    <property type="entry name" value="RmlC_Cupin_sf"/>
</dbReference>
<dbReference type="AlphaFoldDB" id="A0A372GG19"/>
<keyword evidence="4" id="KW-1185">Reference proteome</keyword>
<dbReference type="SUPFAM" id="SSF51182">
    <property type="entry name" value="RmlC-like cupins"/>
    <property type="match status" value="1"/>
</dbReference>
<protein>
    <submittedName>
        <fullName evidence="3">Cupin domain-containing protein</fullName>
    </submittedName>
</protein>
<dbReference type="Gene3D" id="2.60.120.10">
    <property type="entry name" value="Jelly Rolls"/>
    <property type="match status" value="1"/>
</dbReference>
<name>A0A372GG19_9ACTN</name>
<keyword evidence="1" id="KW-0479">Metal-binding</keyword>
<dbReference type="Proteomes" id="UP000262882">
    <property type="component" value="Unassembled WGS sequence"/>
</dbReference>
<sequence>MTRPRRIAYRSPERHDSGMVIEEAAPAAQDERWPFKTARFEVPPGRTSELDVHDVAELWMVRTGTGTVASGSTRLDVGPGEMVYFAGRVPHQITNTGTEPLRLFSVWWTSTGPAA</sequence>
<feature type="domain" description="Cupin type-2" evidence="2">
    <location>
        <begin position="39"/>
        <end position="107"/>
    </location>
</feature>
<accession>A0A372GG19</accession>
<dbReference type="Pfam" id="PF07883">
    <property type="entry name" value="Cupin_2"/>
    <property type="match status" value="1"/>
</dbReference>
<dbReference type="EMBL" id="QVNQ01000005">
    <property type="protein sequence ID" value="RFS84311.1"/>
    <property type="molecule type" value="Genomic_DNA"/>
</dbReference>
<evidence type="ECO:0000256" key="1">
    <source>
        <dbReference type="ARBA" id="ARBA00022723"/>
    </source>
</evidence>
<dbReference type="InterPro" id="IPR014710">
    <property type="entry name" value="RmlC-like_jellyroll"/>
</dbReference>
<organism evidence="3 4">
    <name type="scientific">Actinomadura spongiicola</name>
    <dbReference type="NCBI Taxonomy" id="2303421"/>
    <lineage>
        <taxon>Bacteria</taxon>
        <taxon>Bacillati</taxon>
        <taxon>Actinomycetota</taxon>
        <taxon>Actinomycetes</taxon>
        <taxon>Streptosporangiales</taxon>
        <taxon>Thermomonosporaceae</taxon>
        <taxon>Actinomadura</taxon>
    </lineage>
</organism>
<dbReference type="PANTHER" id="PTHR35848">
    <property type="entry name" value="OXALATE-BINDING PROTEIN"/>
    <property type="match status" value="1"/>
</dbReference>
<gene>
    <name evidence="3" type="ORF">D0T12_19525</name>
</gene>
<dbReference type="PANTHER" id="PTHR35848:SF6">
    <property type="entry name" value="CUPIN TYPE-2 DOMAIN-CONTAINING PROTEIN"/>
    <property type="match status" value="1"/>
</dbReference>
<dbReference type="OrthoDB" id="5243731at2"/>
<proteinExistence type="predicted"/>
<dbReference type="GO" id="GO:0046872">
    <property type="term" value="F:metal ion binding"/>
    <property type="evidence" value="ECO:0007669"/>
    <property type="project" value="UniProtKB-KW"/>
</dbReference>
<evidence type="ECO:0000313" key="3">
    <source>
        <dbReference type="EMBL" id="RFS84311.1"/>
    </source>
</evidence>
<comment type="caution">
    <text evidence="3">The sequence shown here is derived from an EMBL/GenBank/DDBJ whole genome shotgun (WGS) entry which is preliminary data.</text>
</comment>
<dbReference type="InterPro" id="IPR013096">
    <property type="entry name" value="Cupin_2"/>
</dbReference>
<reference evidence="3 4" key="1">
    <citation type="submission" date="2018-08" db="EMBL/GenBank/DDBJ databases">
        <title>Actinomadura spongicola sp. nov., isolated from marine sponge Leucetta chagosensis.</title>
        <authorList>
            <person name="Li L."/>
            <person name="Lin H.W."/>
        </authorList>
    </citation>
    <scope>NUCLEOTIDE SEQUENCE [LARGE SCALE GENOMIC DNA]</scope>
    <source>
        <strain evidence="3 4">LHW52907</strain>
    </source>
</reference>
<dbReference type="InterPro" id="IPR051610">
    <property type="entry name" value="GPI/OXD"/>
</dbReference>
<evidence type="ECO:0000259" key="2">
    <source>
        <dbReference type="Pfam" id="PF07883"/>
    </source>
</evidence>
<evidence type="ECO:0000313" key="4">
    <source>
        <dbReference type="Proteomes" id="UP000262882"/>
    </source>
</evidence>
<dbReference type="RefSeq" id="WP_117401001.1">
    <property type="nucleotide sequence ID" value="NZ_QVNQ01000005.1"/>
</dbReference>